<protein>
    <submittedName>
        <fullName evidence="1">Uncharacterized protein</fullName>
    </submittedName>
</protein>
<keyword evidence="2" id="KW-1185">Reference proteome</keyword>
<dbReference type="AlphaFoldDB" id="A0A7T0BSL0"/>
<evidence type="ECO:0000313" key="1">
    <source>
        <dbReference type="EMBL" id="QPJ58542.1"/>
    </source>
</evidence>
<reference evidence="1 2" key="1">
    <citation type="journal article" date="2020" name="Sci. Rep.">
        <title>Morphology, ultrastructure, genomics, and phylogeny of Euplotes vanleeuwenhoeki sp. nov. and its ultra-reduced endosymbiont Candidatus Pinguicoccus supinus sp. nov.</title>
        <authorList>
            <person name="Serra V."/>
            <person name="Gammuto L."/>
            <person name="Nitla V."/>
            <person name="Castelli M."/>
            <person name="Lanzoni O."/>
            <person name="Sassera D."/>
            <person name="Bandi C."/>
            <person name="Sandeep B.V."/>
            <person name="Verni F."/>
            <person name="Modeo L."/>
            <person name="Petroni G."/>
        </authorList>
    </citation>
    <scope>NUCLEOTIDE SEQUENCE [LARGE SCALE GENOMIC DNA]</scope>
    <source>
        <strain evidence="1 2">KKR18_Esm</strain>
    </source>
</reference>
<evidence type="ECO:0000313" key="2">
    <source>
        <dbReference type="Proteomes" id="UP000594451"/>
    </source>
</evidence>
<sequence length="195" mass="23552">MPYTGKVEILNHNILTKKFVIKRLLKLGFYFFKNFYSKKLLVINPQFKYFYKKKLQIYFNFVKLFTQEYSRVLFNYTSLNRLIMKSKGITTNSKLVDFSIKKYLKHISFLEIRTSTILKKIQNLNSLYVELNDNYYLRQSLIPNILQSLVLNEYRIRSGCYYYELGTVFPEENKTIFELNSLASVFLYNFHINFF</sequence>
<dbReference type="KEGG" id="psup:E5P55_01085"/>
<name>A0A7T0BSL0_9BACT</name>
<proteinExistence type="predicted"/>
<accession>A0A7T0BSL0</accession>
<dbReference type="EMBL" id="CP039370">
    <property type="protein sequence ID" value="QPJ58542.1"/>
    <property type="molecule type" value="Genomic_DNA"/>
</dbReference>
<organism evidence="1 2">
    <name type="scientific">Candidatus Pinguicoccus supinus</name>
    <dbReference type="NCBI Taxonomy" id="2529394"/>
    <lineage>
        <taxon>Bacteria</taxon>
        <taxon>Pseudomonadati</taxon>
        <taxon>Verrucomicrobiota</taxon>
        <taxon>Candidatus Pinguicoccus</taxon>
    </lineage>
</organism>
<gene>
    <name evidence="1" type="ORF">E5P55_01085</name>
</gene>
<dbReference type="Proteomes" id="UP000594451">
    <property type="component" value="Chromosome"/>
</dbReference>